<dbReference type="Proteomes" id="UP001266305">
    <property type="component" value="Unassembled WGS sequence"/>
</dbReference>
<gene>
    <name evidence="1" type="ORF">P7K49_032586</name>
</gene>
<dbReference type="EMBL" id="JASSZA010000018">
    <property type="protein sequence ID" value="KAK2089920.1"/>
    <property type="molecule type" value="Genomic_DNA"/>
</dbReference>
<sequence>MEQLKCTVGLLETFLRKGASSGSALGSLERDLGKGMSEATASHTGTGVWRQWMTKVFCRQQGLQARREPASVTVKLLHPSFAATRDSTSNPLPG</sequence>
<organism evidence="1 2">
    <name type="scientific">Saguinus oedipus</name>
    <name type="common">Cotton-top tamarin</name>
    <name type="synonym">Oedipomidas oedipus</name>
    <dbReference type="NCBI Taxonomy" id="9490"/>
    <lineage>
        <taxon>Eukaryota</taxon>
        <taxon>Metazoa</taxon>
        <taxon>Chordata</taxon>
        <taxon>Craniata</taxon>
        <taxon>Vertebrata</taxon>
        <taxon>Euteleostomi</taxon>
        <taxon>Mammalia</taxon>
        <taxon>Eutheria</taxon>
        <taxon>Euarchontoglires</taxon>
        <taxon>Primates</taxon>
        <taxon>Haplorrhini</taxon>
        <taxon>Platyrrhini</taxon>
        <taxon>Cebidae</taxon>
        <taxon>Callitrichinae</taxon>
        <taxon>Saguinus</taxon>
    </lineage>
</organism>
<accession>A0ABQ9TZK8</accession>
<keyword evidence="2" id="KW-1185">Reference proteome</keyword>
<feature type="non-terminal residue" evidence="1">
    <location>
        <position position="94"/>
    </location>
</feature>
<comment type="caution">
    <text evidence="1">The sequence shown here is derived from an EMBL/GenBank/DDBJ whole genome shotgun (WGS) entry which is preliminary data.</text>
</comment>
<name>A0ABQ9TZK8_SAGOE</name>
<reference evidence="1 2" key="1">
    <citation type="submission" date="2023-05" db="EMBL/GenBank/DDBJ databases">
        <title>B98-5 Cell Line De Novo Hybrid Assembly: An Optical Mapping Approach.</title>
        <authorList>
            <person name="Kananen K."/>
            <person name="Auerbach J.A."/>
            <person name="Kautto E."/>
            <person name="Blachly J.S."/>
        </authorList>
    </citation>
    <scope>NUCLEOTIDE SEQUENCE [LARGE SCALE GENOMIC DNA]</scope>
    <source>
        <strain evidence="1">B95-8</strain>
        <tissue evidence="1">Cell line</tissue>
    </source>
</reference>
<evidence type="ECO:0000313" key="1">
    <source>
        <dbReference type="EMBL" id="KAK2089920.1"/>
    </source>
</evidence>
<protein>
    <submittedName>
        <fullName evidence="1">Uncharacterized protein</fullName>
    </submittedName>
</protein>
<evidence type="ECO:0000313" key="2">
    <source>
        <dbReference type="Proteomes" id="UP001266305"/>
    </source>
</evidence>
<proteinExistence type="predicted"/>